<accession>A0A1B0FHB1</accession>
<dbReference type="EnsemblMetazoa" id="GMOY003189-RA">
    <property type="protein sequence ID" value="GMOY003189-PA"/>
    <property type="gene ID" value="GMOY003189"/>
</dbReference>
<proteinExistence type="predicted"/>
<evidence type="ECO:0000313" key="3">
    <source>
        <dbReference type="Proteomes" id="UP000092444"/>
    </source>
</evidence>
<dbReference type="EMBL" id="CCAG010023021">
    <property type="status" value="NOT_ANNOTATED_CDS"/>
    <property type="molecule type" value="Genomic_DNA"/>
</dbReference>
<feature type="region of interest" description="Disordered" evidence="1">
    <location>
        <begin position="31"/>
        <end position="64"/>
    </location>
</feature>
<dbReference type="VEuPathDB" id="VectorBase:GMOY003189"/>
<sequence>MTSFRNFILTVATTIERTHIALTVAITRVGDASGADDDDDDNGGGGSGGGSSAGDGGGGGGGGGGGDGDGDVLFCAYLNLTDCRSAFR</sequence>
<evidence type="ECO:0000313" key="2">
    <source>
        <dbReference type="EnsemblMetazoa" id="GMOY003189-PA"/>
    </source>
</evidence>
<protein>
    <submittedName>
        <fullName evidence="2">Uncharacterized protein</fullName>
    </submittedName>
</protein>
<dbReference type="AlphaFoldDB" id="A0A1B0FHB1"/>
<dbReference type="Proteomes" id="UP000092444">
    <property type="component" value="Unassembled WGS sequence"/>
</dbReference>
<reference evidence="2" key="1">
    <citation type="submission" date="2020-05" db="UniProtKB">
        <authorList>
            <consortium name="EnsemblMetazoa"/>
        </authorList>
    </citation>
    <scope>IDENTIFICATION</scope>
    <source>
        <strain evidence="2">Yale</strain>
    </source>
</reference>
<keyword evidence="3" id="KW-1185">Reference proteome</keyword>
<feature type="compositionally biased region" description="Gly residues" evidence="1">
    <location>
        <begin position="43"/>
        <end position="64"/>
    </location>
</feature>
<organism evidence="2 3">
    <name type="scientific">Glossina morsitans morsitans</name>
    <name type="common">Savannah tsetse fly</name>
    <dbReference type="NCBI Taxonomy" id="37546"/>
    <lineage>
        <taxon>Eukaryota</taxon>
        <taxon>Metazoa</taxon>
        <taxon>Ecdysozoa</taxon>
        <taxon>Arthropoda</taxon>
        <taxon>Hexapoda</taxon>
        <taxon>Insecta</taxon>
        <taxon>Pterygota</taxon>
        <taxon>Neoptera</taxon>
        <taxon>Endopterygota</taxon>
        <taxon>Diptera</taxon>
        <taxon>Brachycera</taxon>
        <taxon>Muscomorpha</taxon>
        <taxon>Hippoboscoidea</taxon>
        <taxon>Glossinidae</taxon>
        <taxon>Glossina</taxon>
    </lineage>
</organism>
<name>A0A1B0FHB1_GLOMM</name>
<evidence type="ECO:0000256" key="1">
    <source>
        <dbReference type="SAM" id="MobiDB-lite"/>
    </source>
</evidence>